<accession>A0AAV4WK08</accession>
<evidence type="ECO:0000313" key="1">
    <source>
        <dbReference type="EMBL" id="GIY82618.1"/>
    </source>
</evidence>
<proteinExistence type="predicted"/>
<dbReference type="EMBL" id="BPLR01016265">
    <property type="protein sequence ID" value="GIY82618.1"/>
    <property type="molecule type" value="Genomic_DNA"/>
</dbReference>
<comment type="caution">
    <text evidence="1">The sequence shown here is derived from an EMBL/GenBank/DDBJ whole genome shotgun (WGS) entry which is preliminary data.</text>
</comment>
<name>A0AAV4WK08_CAEEX</name>
<protein>
    <submittedName>
        <fullName evidence="1">Uncharacterized protein</fullName>
    </submittedName>
</protein>
<evidence type="ECO:0000313" key="2">
    <source>
        <dbReference type="Proteomes" id="UP001054945"/>
    </source>
</evidence>
<dbReference type="Proteomes" id="UP001054945">
    <property type="component" value="Unassembled WGS sequence"/>
</dbReference>
<sequence>ASLCLLCLDLSRAAFPNGEVPGIPLVIVQLLKDWHFRTSEISSDIGLASGFILNKMLCPQKSIQREFSSFHMRRKKCVRIGLNDRLKELSAQEMKS</sequence>
<gene>
    <name evidence="1" type="ORF">CEXT_34411</name>
</gene>
<dbReference type="AlphaFoldDB" id="A0AAV4WK08"/>
<feature type="non-terminal residue" evidence="1">
    <location>
        <position position="1"/>
    </location>
</feature>
<organism evidence="1 2">
    <name type="scientific">Caerostris extrusa</name>
    <name type="common">Bark spider</name>
    <name type="synonym">Caerostris bankana</name>
    <dbReference type="NCBI Taxonomy" id="172846"/>
    <lineage>
        <taxon>Eukaryota</taxon>
        <taxon>Metazoa</taxon>
        <taxon>Ecdysozoa</taxon>
        <taxon>Arthropoda</taxon>
        <taxon>Chelicerata</taxon>
        <taxon>Arachnida</taxon>
        <taxon>Araneae</taxon>
        <taxon>Araneomorphae</taxon>
        <taxon>Entelegynae</taxon>
        <taxon>Araneoidea</taxon>
        <taxon>Araneidae</taxon>
        <taxon>Caerostris</taxon>
    </lineage>
</organism>
<reference evidence="1 2" key="1">
    <citation type="submission" date="2021-06" db="EMBL/GenBank/DDBJ databases">
        <title>Caerostris extrusa draft genome.</title>
        <authorList>
            <person name="Kono N."/>
            <person name="Arakawa K."/>
        </authorList>
    </citation>
    <scope>NUCLEOTIDE SEQUENCE [LARGE SCALE GENOMIC DNA]</scope>
</reference>
<keyword evidence="2" id="KW-1185">Reference proteome</keyword>